<dbReference type="Proteomes" id="UP000274556">
    <property type="component" value="Unassembled WGS sequence"/>
</dbReference>
<dbReference type="Pfam" id="PF00717">
    <property type="entry name" value="Peptidase_S24"/>
    <property type="match status" value="1"/>
</dbReference>
<sequence>MAPGDRWLRLPQRRIAVDPETGPLSINDGGAASTRSEPWIARAKVCTENLALLEAQGDTMAHLIRDGDLLIVDVNDREIADGSVVVVRYGGALRSRRIELRYDGSLVLRCEDQARYPDEVVPGSDRDRSV</sequence>
<keyword evidence="2" id="KW-0238">DNA-binding</keyword>
<reference evidence="5 6" key="1">
    <citation type="submission" date="2018-10" db="EMBL/GenBank/DDBJ databases">
        <title>Genomic Encyclopedia of Archaeal and Bacterial Type Strains, Phase II (KMG-II): from individual species to whole genera.</title>
        <authorList>
            <person name="Goeker M."/>
        </authorList>
    </citation>
    <scope>NUCLEOTIDE SEQUENCE [LARGE SCALE GENOMIC DNA]</scope>
    <source>
        <strain evidence="5 6">DSM 235</strain>
    </source>
</reference>
<accession>A0A495VDP4</accession>
<evidence type="ECO:0000313" key="5">
    <source>
        <dbReference type="EMBL" id="RKT45928.1"/>
    </source>
</evidence>
<dbReference type="PANTHER" id="PTHR40661">
    <property type="match status" value="1"/>
</dbReference>
<comment type="caution">
    <text evidence="5">The sequence shown here is derived from an EMBL/GenBank/DDBJ whole genome shotgun (WGS) entry which is preliminary data.</text>
</comment>
<keyword evidence="1" id="KW-0805">Transcription regulation</keyword>
<gene>
    <name evidence="5" type="ORF">BDD21_3418</name>
</gene>
<keyword evidence="6" id="KW-1185">Reference proteome</keyword>
<evidence type="ECO:0000256" key="1">
    <source>
        <dbReference type="ARBA" id="ARBA00023015"/>
    </source>
</evidence>
<dbReference type="EMBL" id="RBXL01000001">
    <property type="protein sequence ID" value="RKT45928.1"/>
    <property type="molecule type" value="Genomic_DNA"/>
</dbReference>
<evidence type="ECO:0000256" key="3">
    <source>
        <dbReference type="ARBA" id="ARBA00023163"/>
    </source>
</evidence>
<dbReference type="InterPro" id="IPR039418">
    <property type="entry name" value="LexA-like"/>
</dbReference>
<evidence type="ECO:0000313" key="6">
    <source>
        <dbReference type="Proteomes" id="UP000274556"/>
    </source>
</evidence>
<dbReference type="InterPro" id="IPR015927">
    <property type="entry name" value="Peptidase_S24_S26A/B/C"/>
</dbReference>
<organism evidence="5 6">
    <name type="scientific">Thiocapsa rosea</name>
    <dbReference type="NCBI Taxonomy" id="69360"/>
    <lineage>
        <taxon>Bacteria</taxon>
        <taxon>Pseudomonadati</taxon>
        <taxon>Pseudomonadota</taxon>
        <taxon>Gammaproteobacteria</taxon>
        <taxon>Chromatiales</taxon>
        <taxon>Chromatiaceae</taxon>
        <taxon>Thiocapsa</taxon>
    </lineage>
</organism>
<protein>
    <submittedName>
        <fullName evidence="5">Peptidase S24-like protein</fullName>
    </submittedName>
</protein>
<dbReference type="InterPro" id="IPR036286">
    <property type="entry name" value="LexA/Signal_pep-like_sf"/>
</dbReference>
<dbReference type="CDD" id="cd06529">
    <property type="entry name" value="S24_LexA-like"/>
    <property type="match status" value="1"/>
</dbReference>
<proteinExistence type="predicted"/>
<name>A0A495VDP4_9GAMM</name>
<dbReference type="PANTHER" id="PTHR40661:SF3">
    <property type="entry name" value="FELS-1 PROPHAGE TRANSCRIPTIONAL REGULATOR"/>
    <property type="match status" value="1"/>
</dbReference>
<dbReference type="GO" id="GO:0003677">
    <property type="term" value="F:DNA binding"/>
    <property type="evidence" value="ECO:0007669"/>
    <property type="project" value="UniProtKB-KW"/>
</dbReference>
<dbReference type="AlphaFoldDB" id="A0A495VDP4"/>
<dbReference type="Gene3D" id="2.10.109.10">
    <property type="entry name" value="Umud Fragment, subunit A"/>
    <property type="match status" value="1"/>
</dbReference>
<dbReference type="SUPFAM" id="SSF51306">
    <property type="entry name" value="LexA/Signal peptidase"/>
    <property type="match status" value="1"/>
</dbReference>
<evidence type="ECO:0000256" key="2">
    <source>
        <dbReference type="ARBA" id="ARBA00023125"/>
    </source>
</evidence>
<evidence type="ECO:0000259" key="4">
    <source>
        <dbReference type="Pfam" id="PF00717"/>
    </source>
</evidence>
<keyword evidence="3" id="KW-0804">Transcription</keyword>
<feature type="domain" description="Peptidase S24/S26A/S26B/S26C" evidence="4">
    <location>
        <begin position="39"/>
        <end position="123"/>
    </location>
</feature>